<accession>A0A5A5TF93</accession>
<comment type="caution">
    <text evidence="2">The sequence shown here is derived from an EMBL/GenBank/DDBJ whole genome shotgun (WGS) entry which is preliminary data.</text>
</comment>
<keyword evidence="3" id="KW-1185">Reference proteome</keyword>
<evidence type="ECO:0000313" key="3">
    <source>
        <dbReference type="Proteomes" id="UP000322530"/>
    </source>
</evidence>
<keyword evidence="1" id="KW-0472">Membrane</keyword>
<organism evidence="2 3">
    <name type="scientific">Dictyobacter arantiisoli</name>
    <dbReference type="NCBI Taxonomy" id="2014874"/>
    <lineage>
        <taxon>Bacteria</taxon>
        <taxon>Bacillati</taxon>
        <taxon>Chloroflexota</taxon>
        <taxon>Ktedonobacteria</taxon>
        <taxon>Ktedonobacterales</taxon>
        <taxon>Dictyobacteraceae</taxon>
        <taxon>Dictyobacter</taxon>
    </lineage>
</organism>
<dbReference type="EMBL" id="BIXY01000051">
    <property type="protein sequence ID" value="GCF09816.1"/>
    <property type="molecule type" value="Genomic_DNA"/>
</dbReference>
<feature type="transmembrane region" description="Helical" evidence="1">
    <location>
        <begin position="231"/>
        <end position="251"/>
    </location>
</feature>
<keyword evidence="1" id="KW-0812">Transmembrane</keyword>
<name>A0A5A5TF93_9CHLR</name>
<protein>
    <recommendedName>
        <fullName evidence="4">ABC transporter permease</fullName>
    </recommendedName>
</protein>
<feature type="transmembrane region" description="Helical" evidence="1">
    <location>
        <begin position="132"/>
        <end position="154"/>
    </location>
</feature>
<reference evidence="2 3" key="1">
    <citation type="submission" date="2019-01" db="EMBL/GenBank/DDBJ databases">
        <title>Draft genome sequence of Dictyobacter sp. Uno17.</title>
        <authorList>
            <person name="Wang C.M."/>
            <person name="Zheng Y."/>
            <person name="Sakai Y."/>
            <person name="Abe K."/>
            <person name="Yokota A."/>
            <person name="Yabe S."/>
        </authorList>
    </citation>
    <scope>NUCLEOTIDE SEQUENCE [LARGE SCALE GENOMIC DNA]</scope>
    <source>
        <strain evidence="2 3">Uno17</strain>
    </source>
</reference>
<dbReference type="AlphaFoldDB" id="A0A5A5TF93"/>
<feature type="transmembrane region" description="Helical" evidence="1">
    <location>
        <begin position="40"/>
        <end position="61"/>
    </location>
</feature>
<dbReference type="PANTHER" id="PTHR37305:SF1">
    <property type="entry name" value="MEMBRANE PROTEIN"/>
    <property type="match status" value="1"/>
</dbReference>
<dbReference type="PANTHER" id="PTHR37305">
    <property type="entry name" value="INTEGRAL MEMBRANE PROTEIN-RELATED"/>
    <property type="match status" value="1"/>
</dbReference>
<evidence type="ECO:0000313" key="2">
    <source>
        <dbReference type="EMBL" id="GCF09816.1"/>
    </source>
</evidence>
<dbReference type="GO" id="GO:0005886">
    <property type="term" value="C:plasma membrane"/>
    <property type="evidence" value="ECO:0007669"/>
    <property type="project" value="UniProtKB-SubCell"/>
</dbReference>
<evidence type="ECO:0000256" key="1">
    <source>
        <dbReference type="SAM" id="Phobius"/>
    </source>
</evidence>
<gene>
    <name evidence="2" type="ORF">KDI_33800</name>
</gene>
<dbReference type="Proteomes" id="UP000322530">
    <property type="component" value="Unassembled WGS sequence"/>
</dbReference>
<proteinExistence type="predicted"/>
<dbReference type="GO" id="GO:0140359">
    <property type="term" value="F:ABC-type transporter activity"/>
    <property type="evidence" value="ECO:0007669"/>
    <property type="project" value="InterPro"/>
</dbReference>
<sequence length="257" mass="27915">MLAICLAITLLMLVIQPTTSTVTGKPLPALSRLYTIASGPWIITRGCGGIFLMVITAYLIGGEYQRGTIRIILARGVGRVQLFLSQLTAVLIIMLLLLLGWAIINILSSFLFAQSADVLKAATTEFWREMGLYMLTILINMIISILMAAAMAAVGRSLTFSMTAALSWFAADNVIGFALQNIATTTHNDVLSRLPGYLLGPILNDLPTQVGLNQLPEQGNLVQLMMSGTQTLLVILAYGIIFLVVSLLLTWKKDIKE</sequence>
<evidence type="ECO:0008006" key="4">
    <source>
        <dbReference type="Google" id="ProtNLM"/>
    </source>
</evidence>
<keyword evidence="1" id="KW-1133">Transmembrane helix</keyword>
<feature type="transmembrane region" description="Helical" evidence="1">
    <location>
        <begin position="82"/>
        <end position="112"/>
    </location>
</feature>